<evidence type="ECO:0000313" key="2">
    <source>
        <dbReference type="EMBL" id="TRX75946.1"/>
    </source>
</evidence>
<gene>
    <name evidence="2" type="ORF">FM069_05780</name>
</gene>
<protein>
    <submittedName>
        <fullName evidence="2">Uncharacterized protein</fullName>
    </submittedName>
</protein>
<comment type="caution">
    <text evidence="2">The sequence shown here is derived from an EMBL/GenBank/DDBJ whole genome shotgun (WGS) entry which is preliminary data.</text>
</comment>
<accession>A0A553H2J8</accession>
<evidence type="ECO:0000256" key="1">
    <source>
        <dbReference type="SAM" id="SignalP"/>
    </source>
</evidence>
<dbReference type="AlphaFoldDB" id="A0A553H2J8"/>
<dbReference type="OrthoDB" id="6883541at2"/>
<evidence type="ECO:0000313" key="3">
    <source>
        <dbReference type="Proteomes" id="UP000315235"/>
    </source>
</evidence>
<dbReference type="RefSeq" id="WP_143487338.1">
    <property type="nucleotide sequence ID" value="NZ_VJOY01000003.1"/>
</dbReference>
<sequence>MRHPLLPLPILLVAGLALAAEDSIPPGPPDPSPLAPARLMIGRDSSAPNACDVTLFINGQLAAELAPDQSVTLNVPSGEVGVSASLSSAGYCAESNTPGAVQSAILKPGETRQYRVMVDTSGVFLSPLID</sequence>
<reference evidence="2 3" key="1">
    <citation type="submission" date="2019-07" db="EMBL/GenBank/DDBJ databases">
        <title>Pseudomonas mangiferae sp. nov., isolated from bark of mango tree in Thailand.</title>
        <authorList>
            <person name="Srisuk N."/>
            <person name="Anurat P."/>
        </authorList>
    </citation>
    <scope>NUCLEOTIDE SEQUENCE [LARGE SCALE GENOMIC DNA]</scope>
    <source>
        <strain evidence="2 3">DMKU_BBB3-04</strain>
    </source>
</reference>
<organism evidence="2 3">
    <name type="scientific">Pseudomonas mangiferae</name>
    <dbReference type="NCBI Taxonomy" id="2593654"/>
    <lineage>
        <taxon>Bacteria</taxon>
        <taxon>Pseudomonadati</taxon>
        <taxon>Pseudomonadota</taxon>
        <taxon>Gammaproteobacteria</taxon>
        <taxon>Pseudomonadales</taxon>
        <taxon>Pseudomonadaceae</taxon>
        <taxon>Pseudomonas</taxon>
    </lineage>
</organism>
<keyword evidence="1" id="KW-0732">Signal</keyword>
<name>A0A553H2J8_9PSED</name>
<feature type="signal peptide" evidence="1">
    <location>
        <begin position="1"/>
        <end position="19"/>
    </location>
</feature>
<feature type="chain" id="PRO_5021960206" evidence="1">
    <location>
        <begin position="20"/>
        <end position="130"/>
    </location>
</feature>
<proteinExistence type="predicted"/>
<dbReference type="EMBL" id="VJOY01000003">
    <property type="protein sequence ID" value="TRX75946.1"/>
    <property type="molecule type" value="Genomic_DNA"/>
</dbReference>
<dbReference type="Proteomes" id="UP000315235">
    <property type="component" value="Unassembled WGS sequence"/>
</dbReference>
<keyword evidence="3" id="KW-1185">Reference proteome</keyword>